<dbReference type="InterPro" id="IPR049445">
    <property type="entry name" value="TetR_SbtR-like_C"/>
</dbReference>
<dbReference type="Proteomes" id="UP000266677">
    <property type="component" value="Unassembled WGS sequence"/>
</dbReference>
<keyword evidence="3" id="KW-1185">Reference proteome</keyword>
<proteinExistence type="predicted"/>
<dbReference type="SUPFAM" id="SSF48498">
    <property type="entry name" value="Tetracyclin repressor-like, C-terminal domain"/>
    <property type="match status" value="1"/>
</dbReference>
<dbReference type="EMBL" id="QZFU01000023">
    <property type="protein sequence ID" value="RJO73637.1"/>
    <property type="molecule type" value="Genomic_DNA"/>
</dbReference>
<dbReference type="InterPro" id="IPR036271">
    <property type="entry name" value="Tet_transcr_reg_TetR-rel_C_sf"/>
</dbReference>
<comment type="caution">
    <text evidence="2">The sequence shown here is derived from an EMBL/GenBank/DDBJ whole genome shotgun (WGS) entry which is preliminary data.</text>
</comment>
<evidence type="ECO:0000313" key="2">
    <source>
        <dbReference type="EMBL" id="RJO73637.1"/>
    </source>
</evidence>
<dbReference type="Gene3D" id="1.10.357.10">
    <property type="entry name" value="Tetracycline Repressor, domain 2"/>
    <property type="match status" value="1"/>
</dbReference>
<accession>A0A3A4KKX7</accession>
<feature type="domain" description="Transcriptional regulator SbtR-like C-terminal" evidence="1">
    <location>
        <begin position="4"/>
        <end position="68"/>
    </location>
</feature>
<protein>
    <recommendedName>
        <fullName evidence="1">Transcriptional regulator SbtR-like C-terminal domain-containing protein</fullName>
    </recommendedName>
</protein>
<reference evidence="2 3" key="1">
    <citation type="submission" date="2018-09" db="EMBL/GenBank/DDBJ databases">
        <title>YIM PH21274 draft genome.</title>
        <authorList>
            <person name="Miao C."/>
        </authorList>
    </citation>
    <scope>NUCLEOTIDE SEQUENCE [LARGE SCALE GENOMIC DNA]</scope>
    <source>
        <strain evidence="2 3">YIM PH 21724</strain>
    </source>
</reference>
<evidence type="ECO:0000313" key="3">
    <source>
        <dbReference type="Proteomes" id="UP000266677"/>
    </source>
</evidence>
<evidence type="ECO:0000259" key="1">
    <source>
        <dbReference type="Pfam" id="PF21597"/>
    </source>
</evidence>
<name>A0A3A4KKX7_9NOCA</name>
<organism evidence="2 3">
    <name type="scientific">Nocardia panacis</name>
    <dbReference type="NCBI Taxonomy" id="2340916"/>
    <lineage>
        <taxon>Bacteria</taxon>
        <taxon>Bacillati</taxon>
        <taxon>Actinomycetota</taxon>
        <taxon>Actinomycetes</taxon>
        <taxon>Mycobacteriales</taxon>
        <taxon>Nocardiaceae</taxon>
        <taxon>Nocardia</taxon>
    </lineage>
</organism>
<dbReference type="AlphaFoldDB" id="A0A3A4KKX7"/>
<gene>
    <name evidence="2" type="ORF">D5S18_20855</name>
</gene>
<sequence length="82" mass="8802">MPAAVREEFVRLFTELLRRAQEAGAVRSDLDVADVLDLVIGAAAAQRRARQRGSGADLLAVTLAGLRVAERVSSSSKGKRVR</sequence>
<dbReference type="Pfam" id="PF21597">
    <property type="entry name" value="TetR_C_43"/>
    <property type="match status" value="1"/>
</dbReference>